<dbReference type="Proteomes" id="UP000504621">
    <property type="component" value="Unplaced"/>
</dbReference>
<name>A0A6J1BM37_9ROSI</name>
<evidence type="ECO:0000313" key="1">
    <source>
        <dbReference type="Proteomes" id="UP000504621"/>
    </source>
</evidence>
<keyword evidence="1" id="KW-1185">Reference proteome</keyword>
<proteinExistence type="predicted"/>
<dbReference type="GeneID" id="110428776"/>
<gene>
    <name evidence="2" type="primary">LOC110428776</name>
</gene>
<dbReference type="RefSeq" id="XP_021300360.1">
    <property type="nucleotide sequence ID" value="XM_021444685.1"/>
</dbReference>
<protein>
    <submittedName>
        <fullName evidence="2">Uncharacterized protein LOC110428776</fullName>
    </submittedName>
</protein>
<dbReference type="OrthoDB" id="904370at2759"/>
<evidence type="ECO:0000313" key="2">
    <source>
        <dbReference type="RefSeq" id="XP_021300360.1"/>
    </source>
</evidence>
<accession>A0A6J1BM37</accession>
<reference evidence="2" key="1">
    <citation type="submission" date="2025-08" db="UniProtKB">
        <authorList>
            <consortium name="RefSeq"/>
        </authorList>
    </citation>
    <scope>IDENTIFICATION</scope>
    <source>
        <tissue evidence="2">Leaf</tissue>
    </source>
</reference>
<dbReference type="AlphaFoldDB" id="A0A6J1BM37"/>
<organism evidence="1 2">
    <name type="scientific">Herrania umbratica</name>
    <dbReference type="NCBI Taxonomy" id="108875"/>
    <lineage>
        <taxon>Eukaryota</taxon>
        <taxon>Viridiplantae</taxon>
        <taxon>Streptophyta</taxon>
        <taxon>Embryophyta</taxon>
        <taxon>Tracheophyta</taxon>
        <taxon>Spermatophyta</taxon>
        <taxon>Magnoliopsida</taxon>
        <taxon>eudicotyledons</taxon>
        <taxon>Gunneridae</taxon>
        <taxon>Pentapetalae</taxon>
        <taxon>rosids</taxon>
        <taxon>malvids</taxon>
        <taxon>Malvales</taxon>
        <taxon>Malvaceae</taxon>
        <taxon>Byttnerioideae</taxon>
        <taxon>Herrania</taxon>
    </lineage>
</organism>
<dbReference type="Pfam" id="PF14223">
    <property type="entry name" value="Retrotran_gag_2"/>
    <property type="match status" value="1"/>
</dbReference>
<sequence>MNSILQKQHEGMSNPTNIMVHLPEMFGTKTGFAKVKVINAFKDLKQKLGKPVKDYMLKLISYLNKVELNGVKIDVETQISMIVHSLKLSFSQFKLDYELHIRAYTLCELMNDLQNVEKVLNLKKKPERQAISILSQNLRVKRR</sequence>